<name>A0A7J9EXD7_9ROSI</name>
<dbReference type="GO" id="GO:0045271">
    <property type="term" value="C:respiratory chain complex I"/>
    <property type="evidence" value="ECO:0007669"/>
    <property type="project" value="TreeGrafter"/>
</dbReference>
<evidence type="ECO:0000256" key="2">
    <source>
        <dbReference type="SAM" id="MobiDB-lite"/>
    </source>
</evidence>
<protein>
    <submittedName>
        <fullName evidence="4">Uncharacterized protein</fullName>
    </submittedName>
</protein>
<sequence>PTTYVRPSPPPSTSGPPPGISKTAEYVISKVDDLLNWARRGSIWPMTFGLACCAVEMMHTKAIAMISIALVSFSGLVLANPIA</sequence>
<dbReference type="GO" id="GO:0005739">
    <property type="term" value="C:mitochondrion"/>
    <property type="evidence" value="ECO:0007669"/>
    <property type="project" value="GOC"/>
</dbReference>
<dbReference type="SUPFAM" id="SSF56770">
    <property type="entry name" value="HydA/Nqo6-like"/>
    <property type="match status" value="1"/>
</dbReference>
<evidence type="ECO:0000256" key="3">
    <source>
        <dbReference type="SAM" id="Phobius"/>
    </source>
</evidence>
<keyword evidence="3" id="KW-1133">Transmembrane helix</keyword>
<keyword evidence="1" id="KW-0408">Iron</keyword>
<dbReference type="GO" id="GO:0015990">
    <property type="term" value="P:electron transport coupled proton transport"/>
    <property type="evidence" value="ECO:0007669"/>
    <property type="project" value="TreeGrafter"/>
</dbReference>
<accession>A0A7J9EXD7</accession>
<dbReference type="Gene3D" id="3.40.50.12280">
    <property type="match status" value="1"/>
</dbReference>
<dbReference type="AlphaFoldDB" id="A0A7J9EXD7"/>
<dbReference type="EMBL" id="JABEZW010000010">
    <property type="protein sequence ID" value="MBA0777707.1"/>
    <property type="molecule type" value="Genomic_DNA"/>
</dbReference>
<keyword evidence="5" id="KW-1185">Reference proteome</keyword>
<reference evidence="4 5" key="1">
    <citation type="journal article" date="2019" name="Genome Biol. Evol.">
        <title>Insights into the evolution of the New World diploid cottons (Gossypium, subgenus Houzingenia) based on genome sequencing.</title>
        <authorList>
            <person name="Grover C.E."/>
            <person name="Arick M.A. 2nd"/>
            <person name="Thrash A."/>
            <person name="Conover J.L."/>
            <person name="Sanders W.S."/>
            <person name="Peterson D.G."/>
            <person name="Frelichowski J.E."/>
            <person name="Scheffler J.A."/>
            <person name="Scheffler B.E."/>
            <person name="Wendel J.F."/>
        </authorList>
    </citation>
    <scope>NUCLEOTIDE SEQUENCE [LARGE SCALE GENOMIC DNA]</scope>
    <source>
        <strain evidence="4">8</strain>
        <tissue evidence="4">Leaf</tissue>
    </source>
</reference>
<organism evidence="4 5">
    <name type="scientific">Gossypium trilobum</name>
    <dbReference type="NCBI Taxonomy" id="34281"/>
    <lineage>
        <taxon>Eukaryota</taxon>
        <taxon>Viridiplantae</taxon>
        <taxon>Streptophyta</taxon>
        <taxon>Embryophyta</taxon>
        <taxon>Tracheophyta</taxon>
        <taxon>Spermatophyta</taxon>
        <taxon>Magnoliopsida</taxon>
        <taxon>eudicotyledons</taxon>
        <taxon>Gunneridae</taxon>
        <taxon>Pentapetalae</taxon>
        <taxon>rosids</taxon>
        <taxon>malvids</taxon>
        <taxon>Malvales</taxon>
        <taxon>Malvaceae</taxon>
        <taxon>Malvoideae</taxon>
        <taxon>Gossypium</taxon>
    </lineage>
</organism>
<dbReference type="GO" id="GO:0008137">
    <property type="term" value="F:NADH dehydrogenase (ubiquinone) activity"/>
    <property type="evidence" value="ECO:0007669"/>
    <property type="project" value="TreeGrafter"/>
</dbReference>
<gene>
    <name evidence="4" type="ORF">Gotri_005694</name>
</gene>
<dbReference type="GO" id="GO:0009060">
    <property type="term" value="P:aerobic respiration"/>
    <property type="evidence" value="ECO:0007669"/>
    <property type="project" value="TreeGrafter"/>
</dbReference>
<dbReference type="Proteomes" id="UP000593568">
    <property type="component" value="Unassembled WGS sequence"/>
</dbReference>
<dbReference type="PANTHER" id="PTHR11995">
    <property type="entry name" value="NADH DEHYDROGENASE"/>
    <property type="match status" value="1"/>
</dbReference>
<keyword evidence="3" id="KW-0472">Membrane</keyword>
<feature type="compositionally biased region" description="Pro residues" evidence="2">
    <location>
        <begin position="7"/>
        <end position="19"/>
    </location>
</feature>
<feature type="transmembrane region" description="Helical" evidence="3">
    <location>
        <begin position="62"/>
        <end position="82"/>
    </location>
</feature>
<evidence type="ECO:0000313" key="4">
    <source>
        <dbReference type="EMBL" id="MBA0777707.1"/>
    </source>
</evidence>
<dbReference type="GO" id="GO:0032981">
    <property type="term" value="P:mitochondrial respiratory chain complex I assembly"/>
    <property type="evidence" value="ECO:0007669"/>
    <property type="project" value="TreeGrafter"/>
</dbReference>
<keyword evidence="3" id="KW-0812">Transmembrane</keyword>
<proteinExistence type="predicted"/>
<dbReference type="PANTHER" id="PTHR11995:SF14">
    <property type="entry name" value="NADH DEHYDROGENASE [UBIQUINONE] IRON-SULFUR PROTEIN 7, MITOCHONDRIAL"/>
    <property type="match status" value="1"/>
</dbReference>
<evidence type="ECO:0000313" key="5">
    <source>
        <dbReference type="Proteomes" id="UP000593568"/>
    </source>
</evidence>
<evidence type="ECO:0000256" key="1">
    <source>
        <dbReference type="ARBA" id="ARBA00023004"/>
    </source>
</evidence>
<comment type="caution">
    <text evidence="4">The sequence shown here is derived from an EMBL/GenBank/DDBJ whole genome shotgun (WGS) entry which is preliminary data.</text>
</comment>
<feature type="non-terminal residue" evidence="4">
    <location>
        <position position="1"/>
    </location>
</feature>
<feature type="region of interest" description="Disordered" evidence="2">
    <location>
        <begin position="1"/>
        <end position="20"/>
    </location>
</feature>